<name>A0A8H5GYT1_9AGAR</name>
<comment type="similarity">
    <text evidence="2">Belongs to the COA8 family.</text>
</comment>
<sequence>MTSPSRAARLIVQGHVMLSLLQPRRIQRPLHRLLHASRILSKTLVGPPDPISHLRPVIYDDVLAPPSPSVLYHPYSLAEFDPEPKRSQSQNELYYKLQMQRLDALSQNFWLDSNSRFEAAKEAVLNGLPSSATQLDKERALSEFYKQWLMQERSRLDKYTDSWRKENVACIILSARVQWQKFISVITFSK</sequence>
<proteinExistence type="inferred from homology"/>
<evidence type="ECO:0000256" key="4">
    <source>
        <dbReference type="ARBA" id="ARBA00022946"/>
    </source>
</evidence>
<accession>A0A8H5GYT1</accession>
<dbReference type="EMBL" id="JAACJM010000003">
    <property type="protein sequence ID" value="KAF5373771.1"/>
    <property type="molecule type" value="Genomic_DNA"/>
</dbReference>
<keyword evidence="6" id="KW-0472">Membrane</keyword>
<evidence type="ECO:0000313" key="7">
    <source>
        <dbReference type="EMBL" id="KAF5373771.1"/>
    </source>
</evidence>
<gene>
    <name evidence="7" type="ORF">D9758_000588</name>
</gene>
<dbReference type="GO" id="GO:0005743">
    <property type="term" value="C:mitochondrial inner membrane"/>
    <property type="evidence" value="ECO:0007669"/>
    <property type="project" value="UniProtKB-SubCell"/>
</dbReference>
<keyword evidence="8" id="KW-1185">Reference proteome</keyword>
<evidence type="ECO:0000256" key="1">
    <source>
        <dbReference type="ARBA" id="ARBA00004443"/>
    </source>
</evidence>
<keyword evidence="3" id="KW-0999">Mitochondrion inner membrane</keyword>
<organism evidence="7 8">
    <name type="scientific">Tetrapyrgos nigripes</name>
    <dbReference type="NCBI Taxonomy" id="182062"/>
    <lineage>
        <taxon>Eukaryota</taxon>
        <taxon>Fungi</taxon>
        <taxon>Dikarya</taxon>
        <taxon>Basidiomycota</taxon>
        <taxon>Agaricomycotina</taxon>
        <taxon>Agaricomycetes</taxon>
        <taxon>Agaricomycetidae</taxon>
        <taxon>Agaricales</taxon>
        <taxon>Marasmiineae</taxon>
        <taxon>Marasmiaceae</taxon>
        <taxon>Tetrapyrgos</taxon>
    </lineage>
</organism>
<reference evidence="7 8" key="1">
    <citation type="journal article" date="2020" name="ISME J.">
        <title>Uncovering the hidden diversity of litter-decomposition mechanisms in mushroom-forming fungi.</title>
        <authorList>
            <person name="Floudas D."/>
            <person name="Bentzer J."/>
            <person name="Ahren D."/>
            <person name="Johansson T."/>
            <person name="Persson P."/>
            <person name="Tunlid A."/>
        </authorList>
    </citation>
    <scope>NUCLEOTIDE SEQUENCE [LARGE SCALE GENOMIC DNA]</scope>
    <source>
        <strain evidence="7 8">CBS 291.85</strain>
    </source>
</reference>
<dbReference type="AlphaFoldDB" id="A0A8H5GYT1"/>
<dbReference type="OrthoDB" id="6246201at2759"/>
<evidence type="ECO:0000313" key="8">
    <source>
        <dbReference type="Proteomes" id="UP000559256"/>
    </source>
</evidence>
<evidence type="ECO:0008006" key="9">
    <source>
        <dbReference type="Google" id="ProtNLM"/>
    </source>
</evidence>
<dbReference type="GO" id="GO:0097193">
    <property type="term" value="P:intrinsic apoptotic signaling pathway"/>
    <property type="evidence" value="ECO:0007669"/>
    <property type="project" value="InterPro"/>
</dbReference>
<comment type="subcellular location">
    <subcellularLocation>
        <location evidence="1">Mitochondrion inner membrane</location>
        <topology evidence="1">Peripheral membrane protein</topology>
        <orientation evidence="1">Matrix side</orientation>
    </subcellularLocation>
</comment>
<evidence type="ECO:0000256" key="3">
    <source>
        <dbReference type="ARBA" id="ARBA00022792"/>
    </source>
</evidence>
<evidence type="ECO:0000256" key="6">
    <source>
        <dbReference type="ARBA" id="ARBA00023136"/>
    </source>
</evidence>
<dbReference type="Proteomes" id="UP000559256">
    <property type="component" value="Unassembled WGS sequence"/>
</dbReference>
<keyword evidence="5" id="KW-0496">Mitochondrion</keyword>
<dbReference type="Pfam" id="PF10231">
    <property type="entry name" value="COA8"/>
    <property type="match status" value="1"/>
</dbReference>
<protein>
    <recommendedName>
        <fullName evidence="9">COA8</fullName>
    </recommendedName>
</protein>
<dbReference type="PANTHER" id="PTHR31107:SF2">
    <property type="entry name" value="CYTOCHROME C OXIDASE ASSEMBLY FACTOR 8"/>
    <property type="match status" value="1"/>
</dbReference>
<evidence type="ECO:0000256" key="5">
    <source>
        <dbReference type="ARBA" id="ARBA00023128"/>
    </source>
</evidence>
<evidence type="ECO:0000256" key="2">
    <source>
        <dbReference type="ARBA" id="ARBA00005453"/>
    </source>
</evidence>
<keyword evidence="4" id="KW-0809">Transit peptide</keyword>
<dbReference type="PANTHER" id="PTHR31107">
    <property type="entry name" value="APOPTOGENIC PROTEIN 1, MITOCHONDRIAL"/>
    <property type="match status" value="1"/>
</dbReference>
<comment type="caution">
    <text evidence="7">The sequence shown here is derived from an EMBL/GenBank/DDBJ whole genome shotgun (WGS) entry which is preliminary data.</text>
</comment>
<dbReference type="InterPro" id="IPR018796">
    <property type="entry name" value="COA8"/>
</dbReference>